<dbReference type="EMBL" id="JBHTKK010000002">
    <property type="protein sequence ID" value="MFD1064923.1"/>
    <property type="molecule type" value="Genomic_DNA"/>
</dbReference>
<evidence type="ECO:0000259" key="1">
    <source>
        <dbReference type="PROSITE" id="PS51094"/>
    </source>
</evidence>
<keyword evidence="2" id="KW-0813">Transport</keyword>
<protein>
    <submittedName>
        <fullName evidence="2">PTS sugar transporter subunit IIA</fullName>
    </submittedName>
</protein>
<keyword evidence="2" id="KW-0762">Sugar transport</keyword>
<sequence length="151" mass="16644">MVELIVNTKLDAKTDEEVISSLSQQMEKKGYVKPTYKNAVLARERELPTGLKGESIGIAIPHTDNNHVNQLSVSIATLANPVTFQLMEDPSQNVDVEVVFLLAVSEPKDQTMLLKAVMGILKDNTLLTSIRNAESEETLKVLLDQSILAKK</sequence>
<dbReference type="CDD" id="cd00211">
    <property type="entry name" value="PTS_IIA_fru"/>
    <property type="match status" value="1"/>
</dbReference>
<reference evidence="3" key="1">
    <citation type="journal article" date="2019" name="Int. J. Syst. Evol. Microbiol.">
        <title>The Global Catalogue of Microorganisms (GCM) 10K type strain sequencing project: providing services to taxonomists for standard genome sequencing and annotation.</title>
        <authorList>
            <consortium name="The Broad Institute Genomics Platform"/>
            <consortium name="The Broad Institute Genome Sequencing Center for Infectious Disease"/>
            <person name="Wu L."/>
            <person name="Ma J."/>
        </authorList>
    </citation>
    <scope>NUCLEOTIDE SEQUENCE [LARGE SCALE GENOMIC DNA]</scope>
    <source>
        <strain evidence="3">CCUG 56608</strain>
    </source>
</reference>
<dbReference type="Pfam" id="PF00359">
    <property type="entry name" value="PTS_EIIA_2"/>
    <property type="match status" value="1"/>
</dbReference>
<evidence type="ECO:0000313" key="2">
    <source>
        <dbReference type="EMBL" id="MFD1064923.1"/>
    </source>
</evidence>
<name>A0ABW3NB33_9BACI</name>
<gene>
    <name evidence="2" type="ORF">ACFQ19_02695</name>
</gene>
<proteinExistence type="predicted"/>
<dbReference type="InterPro" id="IPR016152">
    <property type="entry name" value="PTrfase/Anion_transptr"/>
</dbReference>
<evidence type="ECO:0000313" key="3">
    <source>
        <dbReference type="Proteomes" id="UP001597041"/>
    </source>
</evidence>
<dbReference type="Proteomes" id="UP001597041">
    <property type="component" value="Unassembled WGS sequence"/>
</dbReference>
<dbReference type="PANTHER" id="PTHR47738">
    <property type="entry name" value="PTS SYSTEM FRUCTOSE-LIKE EIIA COMPONENT-RELATED"/>
    <property type="match status" value="1"/>
</dbReference>
<dbReference type="InterPro" id="IPR051541">
    <property type="entry name" value="PTS_SugarTrans_NitroReg"/>
</dbReference>
<comment type="caution">
    <text evidence="2">The sequence shown here is derived from an EMBL/GenBank/DDBJ whole genome shotgun (WGS) entry which is preliminary data.</text>
</comment>
<dbReference type="RefSeq" id="WP_379590434.1">
    <property type="nucleotide sequence ID" value="NZ_JBHTKK010000002.1"/>
</dbReference>
<organism evidence="2 3">
    <name type="scientific">Oceanobacillus locisalsi</name>
    <dbReference type="NCBI Taxonomy" id="546107"/>
    <lineage>
        <taxon>Bacteria</taxon>
        <taxon>Bacillati</taxon>
        <taxon>Bacillota</taxon>
        <taxon>Bacilli</taxon>
        <taxon>Bacillales</taxon>
        <taxon>Bacillaceae</taxon>
        <taxon>Oceanobacillus</taxon>
    </lineage>
</organism>
<dbReference type="Gene3D" id="3.40.930.10">
    <property type="entry name" value="Mannitol-specific EII, Chain A"/>
    <property type="match status" value="1"/>
</dbReference>
<dbReference type="PANTHER" id="PTHR47738:SF3">
    <property type="entry name" value="PHOSPHOTRANSFERASE SYSTEM MANNITOL_FRUCTOSE-SPECIFIC IIA DOMAIN CONTAINING PROTEIN"/>
    <property type="match status" value="1"/>
</dbReference>
<accession>A0ABW3NB33</accession>
<feature type="domain" description="PTS EIIA type-2" evidence="1">
    <location>
        <begin position="1"/>
        <end position="146"/>
    </location>
</feature>
<dbReference type="InterPro" id="IPR002178">
    <property type="entry name" value="PTS_EIIA_type-2_dom"/>
</dbReference>
<dbReference type="PROSITE" id="PS51094">
    <property type="entry name" value="PTS_EIIA_TYPE_2"/>
    <property type="match status" value="1"/>
</dbReference>
<keyword evidence="3" id="KW-1185">Reference proteome</keyword>
<dbReference type="SUPFAM" id="SSF55804">
    <property type="entry name" value="Phoshotransferase/anion transport protein"/>
    <property type="match status" value="1"/>
</dbReference>